<evidence type="ECO:0000313" key="2">
    <source>
        <dbReference type="Proteomes" id="UP000027073"/>
    </source>
</evidence>
<dbReference type="InParanoid" id="A0A067NRY1"/>
<proteinExistence type="predicted"/>
<protein>
    <submittedName>
        <fullName evidence="1">Uncharacterized protein</fullName>
    </submittedName>
</protein>
<evidence type="ECO:0000313" key="1">
    <source>
        <dbReference type="EMBL" id="KDQ26371.1"/>
    </source>
</evidence>
<dbReference type="AlphaFoldDB" id="A0A067NRY1"/>
<feature type="non-terminal residue" evidence="1">
    <location>
        <position position="1"/>
    </location>
</feature>
<dbReference type="OrthoDB" id="3065650at2759"/>
<sequence>VVVLYSKTGGKNARHASQTTTTNIAALSYIGLQVYQYSRARQFHNIPMCSCHQWPSCAACRLLCLLHETI</sequence>
<name>A0A067NRY1_PLEO1</name>
<gene>
    <name evidence="1" type="ORF">PLEOSDRAFT_1043400</name>
</gene>
<accession>A0A067NRY1</accession>
<dbReference type="HOGENOM" id="CLU_2764860_0_0_1"/>
<organism evidence="1 2">
    <name type="scientific">Pleurotus ostreatus (strain PC15)</name>
    <name type="common">Oyster mushroom</name>
    <dbReference type="NCBI Taxonomy" id="1137138"/>
    <lineage>
        <taxon>Eukaryota</taxon>
        <taxon>Fungi</taxon>
        <taxon>Dikarya</taxon>
        <taxon>Basidiomycota</taxon>
        <taxon>Agaricomycotina</taxon>
        <taxon>Agaricomycetes</taxon>
        <taxon>Agaricomycetidae</taxon>
        <taxon>Agaricales</taxon>
        <taxon>Pleurotineae</taxon>
        <taxon>Pleurotaceae</taxon>
        <taxon>Pleurotus</taxon>
    </lineage>
</organism>
<dbReference type="EMBL" id="KL198009">
    <property type="protein sequence ID" value="KDQ26371.1"/>
    <property type="molecule type" value="Genomic_DNA"/>
</dbReference>
<reference evidence="2" key="1">
    <citation type="journal article" date="2014" name="Proc. Natl. Acad. Sci. U.S.A.">
        <title>Extensive sampling of basidiomycete genomes demonstrates inadequacy of the white-rot/brown-rot paradigm for wood decay fungi.</title>
        <authorList>
            <person name="Riley R."/>
            <person name="Salamov A.A."/>
            <person name="Brown D.W."/>
            <person name="Nagy L.G."/>
            <person name="Floudas D."/>
            <person name="Held B.W."/>
            <person name="Levasseur A."/>
            <person name="Lombard V."/>
            <person name="Morin E."/>
            <person name="Otillar R."/>
            <person name="Lindquist E.A."/>
            <person name="Sun H."/>
            <person name="LaButti K.M."/>
            <person name="Schmutz J."/>
            <person name="Jabbour D."/>
            <person name="Luo H."/>
            <person name="Baker S.E."/>
            <person name="Pisabarro A.G."/>
            <person name="Walton J.D."/>
            <person name="Blanchette R.A."/>
            <person name="Henrissat B."/>
            <person name="Martin F."/>
            <person name="Cullen D."/>
            <person name="Hibbett D.S."/>
            <person name="Grigoriev I.V."/>
        </authorList>
    </citation>
    <scope>NUCLEOTIDE SEQUENCE [LARGE SCALE GENOMIC DNA]</scope>
    <source>
        <strain evidence="2">PC15</strain>
    </source>
</reference>
<dbReference type="VEuPathDB" id="FungiDB:PLEOSDRAFT_1043400"/>
<dbReference type="Proteomes" id="UP000027073">
    <property type="component" value="Unassembled WGS sequence"/>
</dbReference>